<dbReference type="InterPro" id="IPR052295">
    <property type="entry name" value="Odorant-binding_protein"/>
</dbReference>
<evidence type="ECO:0000259" key="5">
    <source>
        <dbReference type="Pfam" id="PF22651"/>
    </source>
</evidence>
<protein>
    <recommendedName>
        <fullName evidence="5">OBP47-like domain-containing protein</fullName>
    </recommendedName>
</protein>
<dbReference type="Proteomes" id="UP000594454">
    <property type="component" value="Chromosome 1"/>
</dbReference>
<keyword evidence="4" id="KW-0732">Signal</keyword>
<comment type="similarity">
    <text evidence="2">Belongs to the PBP/GOBP family.</text>
</comment>
<gene>
    <name evidence="6" type="ORF">HERILL_LOCUS1393</name>
</gene>
<evidence type="ECO:0000256" key="3">
    <source>
        <dbReference type="ARBA" id="ARBA00022525"/>
    </source>
</evidence>
<dbReference type="Gene3D" id="1.10.238.270">
    <property type="match status" value="1"/>
</dbReference>
<dbReference type="GO" id="GO:0005549">
    <property type="term" value="F:odorant binding"/>
    <property type="evidence" value="ECO:0007669"/>
    <property type="project" value="InterPro"/>
</dbReference>
<evidence type="ECO:0000256" key="4">
    <source>
        <dbReference type="SAM" id="SignalP"/>
    </source>
</evidence>
<keyword evidence="7" id="KW-1185">Reference proteome</keyword>
<dbReference type="InParanoid" id="A0A7R8YQ70"/>
<evidence type="ECO:0000313" key="6">
    <source>
        <dbReference type="EMBL" id="CAD7078104.1"/>
    </source>
</evidence>
<dbReference type="SUPFAM" id="SSF47565">
    <property type="entry name" value="Insect pheromone/odorant-binding proteins"/>
    <property type="match status" value="1"/>
</dbReference>
<evidence type="ECO:0000313" key="7">
    <source>
        <dbReference type="Proteomes" id="UP000594454"/>
    </source>
</evidence>
<sequence>MARHFILCIGYLLASMVYVLAQNECSKIPPELEKASKDCCQPPKLKEGNAQNKCAKIDNIFCLLECVFNETQIIQNGQVNTANLKARFDVELQPDPEYIPIAMNAVQTCYTFVTQKMKNKDEKVGGCSVLPSLVSECTDTQIFVNCPANKWKSNQLCDSAKAYLKKCPVLNFPMNN</sequence>
<dbReference type="InterPro" id="IPR054577">
    <property type="entry name" value="OBP47-like_dom"/>
</dbReference>
<dbReference type="OrthoDB" id="7981045at2759"/>
<dbReference type="EMBL" id="LR899009">
    <property type="protein sequence ID" value="CAD7078104.1"/>
    <property type="molecule type" value="Genomic_DNA"/>
</dbReference>
<dbReference type="GO" id="GO:0005576">
    <property type="term" value="C:extracellular region"/>
    <property type="evidence" value="ECO:0007669"/>
    <property type="project" value="UniProtKB-SubCell"/>
</dbReference>
<accession>A0A7R8YQ70</accession>
<feature type="signal peptide" evidence="4">
    <location>
        <begin position="1"/>
        <end position="21"/>
    </location>
</feature>
<reference evidence="6 7" key="1">
    <citation type="submission" date="2020-11" db="EMBL/GenBank/DDBJ databases">
        <authorList>
            <person name="Wallbank WR R."/>
            <person name="Pardo Diaz C."/>
            <person name="Kozak K."/>
            <person name="Martin S."/>
            <person name="Jiggins C."/>
            <person name="Moest M."/>
            <person name="Warren A I."/>
            <person name="Generalovic N T."/>
            <person name="Byers J.R.P. K."/>
            <person name="Montejo-Kovacevich G."/>
            <person name="Yen C E."/>
        </authorList>
    </citation>
    <scope>NUCLEOTIDE SEQUENCE [LARGE SCALE GENOMIC DNA]</scope>
</reference>
<comment type="subcellular location">
    <subcellularLocation>
        <location evidence="1">Secreted</location>
    </subcellularLocation>
</comment>
<dbReference type="Pfam" id="PF22651">
    <property type="entry name" value="OBP47_like"/>
    <property type="match status" value="1"/>
</dbReference>
<dbReference type="AlphaFoldDB" id="A0A7R8YQ70"/>
<evidence type="ECO:0000256" key="1">
    <source>
        <dbReference type="ARBA" id="ARBA00004613"/>
    </source>
</evidence>
<proteinExistence type="inferred from homology"/>
<keyword evidence="3" id="KW-0964">Secreted</keyword>
<dbReference type="PANTHER" id="PTHR21066">
    <property type="entry name" value="ODORANT-BINDING PROTEIN 59A-RELATED"/>
    <property type="match status" value="1"/>
</dbReference>
<evidence type="ECO:0000256" key="2">
    <source>
        <dbReference type="ARBA" id="ARBA00008098"/>
    </source>
</evidence>
<dbReference type="PANTHER" id="PTHR21066:SF15">
    <property type="entry name" value="GH25962P-RELATED"/>
    <property type="match status" value="1"/>
</dbReference>
<organism evidence="6 7">
    <name type="scientific">Hermetia illucens</name>
    <name type="common">Black soldier fly</name>
    <dbReference type="NCBI Taxonomy" id="343691"/>
    <lineage>
        <taxon>Eukaryota</taxon>
        <taxon>Metazoa</taxon>
        <taxon>Ecdysozoa</taxon>
        <taxon>Arthropoda</taxon>
        <taxon>Hexapoda</taxon>
        <taxon>Insecta</taxon>
        <taxon>Pterygota</taxon>
        <taxon>Neoptera</taxon>
        <taxon>Endopterygota</taxon>
        <taxon>Diptera</taxon>
        <taxon>Brachycera</taxon>
        <taxon>Stratiomyomorpha</taxon>
        <taxon>Stratiomyidae</taxon>
        <taxon>Hermetiinae</taxon>
        <taxon>Hermetia</taxon>
    </lineage>
</organism>
<name>A0A7R8YQ70_HERIL</name>
<feature type="domain" description="OBP47-like" evidence="5">
    <location>
        <begin position="46"/>
        <end position="163"/>
    </location>
</feature>
<feature type="chain" id="PRO_5031309195" description="OBP47-like domain-containing protein" evidence="4">
    <location>
        <begin position="22"/>
        <end position="176"/>
    </location>
</feature>
<dbReference type="InterPro" id="IPR036728">
    <property type="entry name" value="PBP_GOBP_sf"/>
</dbReference>